<evidence type="ECO:0000259" key="6">
    <source>
        <dbReference type="Pfam" id="PF02743"/>
    </source>
</evidence>
<dbReference type="GO" id="GO:0005886">
    <property type="term" value="C:plasma membrane"/>
    <property type="evidence" value="ECO:0007669"/>
    <property type="project" value="UniProtKB-SubCell"/>
</dbReference>
<dbReference type="EMBL" id="EQ980552">
    <property type="protein sequence ID" value="EEF25094.1"/>
    <property type="molecule type" value="Genomic_DNA"/>
</dbReference>
<evidence type="ECO:0000313" key="8">
    <source>
        <dbReference type="Proteomes" id="UP000008311"/>
    </source>
</evidence>
<dbReference type="SUPFAM" id="SSF103190">
    <property type="entry name" value="Sensory domain-like"/>
    <property type="match status" value="1"/>
</dbReference>
<dbReference type="InterPro" id="IPR033479">
    <property type="entry name" value="dCache_1"/>
</dbReference>
<comment type="subcellular location">
    <subcellularLocation>
        <location evidence="1">Cell membrane</location>
        <topology evidence="1">Multi-pass membrane protein</topology>
    </subcellularLocation>
</comment>
<sequence length="275" mass="29316">MLVDHFALDYARREAEQRLQQLSWQMRDALDDVVHKATSDVQLLASLPHVQQPAAPAEIRAVLESLQKTVPDYAWIGLAGPDGTVHAATQGLLEGADVRARDWFKGGRQRLYAGDVHAATLPGTGAPWRFIDAAAPVTGADGRLRGVLSVHMSWSRVRRLAQAMLAPADGQYAAEIFVVGGDGTVMLGPQGMEERKISSDSLALAHGGGSGALRETWADGRAYLTGYARSGNPADPATLTWAILARQPEEQALSGARALERQILLLGAILGAAMA</sequence>
<evidence type="ECO:0000256" key="2">
    <source>
        <dbReference type="ARBA" id="ARBA00022475"/>
    </source>
</evidence>
<feature type="non-terminal residue" evidence="7">
    <location>
        <position position="275"/>
    </location>
</feature>
<dbReference type="CDD" id="cd18774">
    <property type="entry name" value="PDC2_HK_sensor"/>
    <property type="match status" value="1"/>
</dbReference>
<accession>B9TGC1</accession>
<evidence type="ECO:0000256" key="5">
    <source>
        <dbReference type="ARBA" id="ARBA00023136"/>
    </source>
</evidence>
<keyword evidence="5" id="KW-0472">Membrane</keyword>
<dbReference type="AlphaFoldDB" id="B9TGC1"/>
<dbReference type="Proteomes" id="UP000008311">
    <property type="component" value="Unassembled WGS sequence"/>
</dbReference>
<evidence type="ECO:0000256" key="3">
    <source>
        <dbReference type="ARBA" id="ARBA00022692"/>
    </source>
</evidence>
<gene>
    <name evidence="7" type="ORF">RCOM_1812840</name>
</gene>
<keyword evidence="8" id="KW-1185">Reference proteome</keyword>
<dbReference type="Gene3D" id="3.30.450.20">
    <property type="entry name" value="PAS domain"/>
    <property type="match status" value="1"/>
</dbReference>
<evidence type="ECO:0000256" key="1">
    <source>
        <dbReference type="ARBA" id="ARBA00004651"/>
    </source>
</evidence>
<organism evidence="7 8">
    <name type="scientific">Ricinus communis</name>
    <name type="common">Castor bean</name>
    <dbReference type="NCBI Taxonomy" id="3988"/>
    <lineage>
        <taxon>Eukaryota</taxon>
        <taxon>Viridiplantae</taxon>
        <taxon>Streptophyta</taxon>
        <taxon>Embryophyta</taxon>
        <taxon>Tracheophyta</taxon>
        <taxon>Spermatophyta</taxon>
        <taxon>Magnoliopsida</taxon>
        <taxon>eudicotyledons</taxon>
        <taxon>Gunneridae</taxon>
        <taxon>Pentapetalae</taxon>
        <taxon>rosids</taxon>
        <taxon>fabids</taxon>
        <taxon>Malpighiales</taxon>
        <taxon>Euphorbiaceae</taxon>
        <taxon>Acalyphoideae</taxon>
        <taxon>Acalypheae</taxon>
        <taxon>Ricinus</taxon>
    </lineage>
</organism>
<dbReference type="InParanoid" id="B9TGC1"/>
<evidence type="ECO:0000256" key="4">
    <source>
        <dbReference type="ARBA" id="ARBA00022989"/>
    </source>
</evidence>
<dbReference type="CDD" id="cd12914">
    <property type="entry name" value="PDC1_DGC_like"/>
    <property type="match status" value="1"/>
</dbReference>
<reference evidence="8" key="1">
    <citation type="journal article" date="2010" name="Nat. Biotechnol.">
        <title>Draft genome sequence of the oilseed species Ricinus communis.</title>
        <authorList>
            <person name="Chan A.P."/>
            <person name="Crabtree J."/>
            <person name="Zhao Q."/>
            <person name="Lorenzi H."/>
            <person name="Orvis J."/>
            <person name="Puiu D."/>
            <person name="Melake-Berhan A."/>
            <person name="Jones K.M."/>
            <person name="Redman J."/>
            <person name="Chen G."/>
            <person name="Cahoon E.B."/>
            <person name="Gedil M."/>
            <person name="Stanke M."/>
            <person name="Haas B.J."/>
            <person name="Wortman J.R."/>
            <person name="Fraser-Liggett C.M."/>
            <person name="Ravel J."/>
            <person name="Rabinowicz P.D."/>
        </authorList>
    </citation>
    <scope>NUCLEOTIDE SEQUENCE [LARGE SCALE GENOMIC DNA]</scope>
    <source>
        <strain evidence="8">cv. Hale</strain>
    </source>
</reference>
<keyword evidence="3" id="KW-0812">Transmembrane</keyword>
<dbReference type="Pfam" id="PF02743">
    <property type="entry name" value="dCache_1"/>
    <property type="match status" value="1"/>
</dbReference>
<name>B9TGC1_RICCO</name>
<keyword evidence="4" id="KW-1133">Transmembrane helix</keyword>
<keyword evidence="2" id="KW-1003">Cell membrane</keyword>
<feature type="domain" description="Cache" evidence="6">
    <location>
        <begin position="12"/>
        <end position="233"/>
    </location>
</feature>
<evidence type="ECO:0000313" key="7">
    <source>
        <dbReference type="EMBL" id="EEF25094.1"/>
    </source>
</evidence>
<proteinExistence type="predicted"/>
<dbReference type="InterPro" id="IPR029151">
    <property type="entry name" value="Sensor-like_sf"/>
</dbReference>
<protein>
    <recommendedName>
        <fullName evidence="6">Cache domain-containing protein</fullName>
    </recommendedName>
</protein>